<dbReference type="InterPro" id="IPR050417">
    <property type="entry name" value="Sugar_Epim/Isomerase"/>
</dbReference>
<dbReference type="PIRSF" id="PIRSF006241">
    <property type="entry name" value="HyI"/>
    <property type="match status" value="1"/>
</dbReference>
<evidence type="ECO:0000256" key="5">
    <source>
        <dbReference type="ARBA" id="ARBA00017985"/>
    </source>
</evidence>
<protein>
    <recommendedName>
        <fullName evidence="5 7">Putative hydroxypyruvate isomerase</fullName>
        <ecNumber evidence="4 7">5.3.1.22</ecNumber>
    </recommendedName>
</protein>
<dbReference type="Pfam" id="PF01261">
    <property type="entry name" value="AP_endonuc_2"/>
    <property type="match status" value="1"/>
</dbReference>
<evidence type="ECO:0000256" key="4">
    <source>
        <dbReference type="ARBA" id="ARBA00012570"/>
    </source>
</evidence>
<dbReference type="GO" id="GO:0046487">
    <property type="term" value="P:glyoxylate metabolic process"/>
    <property type="evidence" value="ECO:0007669"/>
    <property type="project" value="TreeGrafter"/>
</dbReference>
<proteinExistence type="inferred from homology"/>
<comment type="similarity">
    <text evidence="3 7">Belongs to the hyi family.</text>
</comment>
<evidence type="ECO:0000313" key="11">
    <source>
        <dbReference type="Proteomes" id="UP001165289"/>
    </source>
</evidence>
<evidence type="ECO:0000256" key="1">
    <source>
        <dbReference type="ARBA" id="ARBA00000476"/>
    </source>
</evidence>
<dbReference type="PANTHER" id="PTHR43489:SF6">
    <property type="entry name" value="HYDROXYPYRUVATE ISOMERASE-RELATED"/>
    <property type="match status" value="1"/>
</dbReference>
<dbReference type="Proteomes" id="UP001165289">
    <property type="component" value="Unassembled WGS sequence"/>
</dbReference>
<feature type="active site" description="Proton donor/acceptor" evidence="8">
    <location>
        <position position="144"/>
    </location>
</feature>
<evidence type="ECO:0000313" key="10">
    <source>
        <dbReference type="EMBL" id="KAI6655763.1"/>
    </source>
</evidence>
<dbReference type="SUPFAM" id="SSF51658">
    <property type="entry name" value="Xylose isomerase-like"/>
    <property type="match status" value="1"/>
</dbReference>
<dbReference type="PANTHER" id="PTHR43489">
    <property type="entry name" value="ISOMERASE"/>
    <property type="match status" value="1"/>
</dbReference>
<feature type="domain" description="Xylose isomerase-like TIM barrel" evidence="9">
    <location>
        <begin position="22"/>
        <end position="255"/>
    </location>
</feature>
<comment type="catalytic activity">
    <reaction evidence="1 7">
        <text>3-hydroxypyruvate = 2-hydroxy-3-oxopropanoate</text>
        <dbReference type="Rhea" id="RHEA:11952"/>
        <dbReference type="ChEBI" id="CHEBI:17180"/>
        <dbReference type="ChEBI" id="CHEBI:57978"/>
        <dbReference type="EC" id="5.3.1.22"/>
    </reaction>
</comment>
<organism evidence="10 11">
    <name type="scientific">Oopsacas minuta</name>
    <dbReference type="NCBI Taxonomy" id="111878"/>
    <lineage>
        <taxon>Eukaryota</taxon>
        <taxon>Metazoa</taxon>
        <taxon>Porifera</taxon>
        <taxon>Hexactinellida</taxon>
        <taxon>Hexasterophora</taxon>
        <taxon>Lyssacinosida</taxon>
        <taxon>Leucopsacidae</taxon>
        <taxon>Oopsacas</taxon>
    </lineage>
</organism>
<evidence type="ECO:0000256" key="2">
    <source>
        <dbReference type="ARBA" id="ARBA00002968"/>
    </source>
</evidence>
<evidence type="ECO:0000259" key="9">
    <source>
        <dbReference type="Pfam" id="PF01261"/>
    </source>
</evidence>
<dbReference type="EMBL" id="JAKMXF010000177">
    <property type="protein sequence ID" value="KAI6655763.1"/>
    <property type="molecule type" value="Genomic_DNA"/>
</dbReference>
<sequence>MLKFAVNFSFLFQEVDFLQRFSLAGKAGFKAVETNWAILDYDVETLLKTMSDAGVELIHFVAERSTTKDEEGIIGVPGREADFLVTAERAFKHAKALNCHKILFSHGFAPENPADIPKHEHTIVENLKKAGELAKYSDITVLLEPLSRPGVFVNSLKFGMSILKQVNLPNVKLQFDFYHVQKTDGNLTEFLRENFDYVDHIQFGQVPDRHEPDSPGELNFDFLFGVLEELKYNGWVSAEYFPIGKTEEGLGWLQKYLKK</sequence>
<dbReference type="EC" id="5.3.1.22" evidence="4 7"/>
<gene>
    <name evidence="10" type="ORF">LOD99_1905</name>
</gene>
<feature type="active site" description="Proton donor/acceptor" evidence="8">
    <location>
        <position position="239"/>
    </location>
</feature>
<dbReference type="Gene3D" id="3.20.20.150">
    <property type="entry name" value="Divalent-metal-dependent TIM barrel enzymes"/>
    <property type="match status" value="1"/>
</dbReference>
<reference evidence="10 11" key="1">
    <citation type="journal article" date="2023" name="BMC Biol.">
        <title>The compact genome of the sponge Oopsacas minuta (Hexactinellida) is lacking key metazoan core genes.</title>
        <authorList>
            <person name="Santini S."/>
            <person name="Schenkelaars Q."/>
            <person name="Jourda C."/>
            <person name="Duchesne M."/>
            <person name="Belahbib H."/>
            <person name="Rocher C."/>
            <person name="Selva M."/>
            <person name="Riesgo A."/>
            <person name="Vervoort M."/>
            <person name="Leys S.P."/>
            <person name="Kodjabachian L."/>
            <person name="Le Bivic A."/>
            <person name="Borchiellini C."/>
            <person name="Claverie J.M."/>
            <person name="Renard E."/>
        </authorList>
    </citation>
    <scope>NUCLEOTIDE SEQUENCE [LARGE SCALE GENOMIC DNA]</scope>
    <source>
        <strain evidence="10">SPO-2</strain>
    </source>
</reference>
<keyword evidence="6 7" id="KW-0413">Isomerase</keyword>
<dbReference type="GO" id="GO:0008903">
    <property type="term" value="F:hydroxypyruvate isomerase activity"/>
    <property type="evidence" value="ECO:0007669"/>
    <property type="project" value="UniProtKB-EC"/>
</dbReference>
<keyword evidence="11" id="KW-1185">Reference proteome</keyword>
<name>A0AAV7K4Q0_9METZ</name>
<dbReference type="InterPro" id="IPR026040">
    <property type="entry name" value="HyI-like"/>
</dbReference>
<evidence type="ECO:0000256" key="6">
    <source>
        <dbReference type="ARBA" id="ARBA00023235"/>
    </source>
</evidence>
<evidence type="ECO:0000256" key="3">
    <source>
        <dbReference type="ARBA" id="ARBA00005962"/>
    </source>
</evidence>
<evidence type="ECO:0000256" key="7">
    <source>
        <dbReference type="PIRNR" id="PIRNR006241"/>
    </source>
</evidence>
<evidence type="ECO:0000256" key="8">
    <source>
        <dbReference type="PIRSR" id="PIRSR006241-50"/>
    </source>
</evidence>
<dbReference type="InterPro" id="IPR013022">
    <property type="entry name" value="Xyl_isomerase-like_TIM-brl"/>
</dbReference>
<accession>A0AAV7K4Q0</accession>
<dbReference type="InterPro" id="IPR036237">
    <property type="entry name" value="Xyl_isomerase-like_sf"/>
</dbReference>
<comment type="caution">
    <text evidence="10">The sequence shown here is derived from an EMBL/GenBank/DDBJ whole genome shotgun (WGS) entry which is preliminary data.</text>
</comment>
<dbReference type="AlphaFoldDB" id="A0AAV7K4Q0"/>
<comment type="function">
    <text evidence="2 7">Catalyzes the reversible isomerization between hydroxypyruvate and 2-hydroxy-3-oxopropanoate (also termed tartronate semialdehyde).</text>
</comment>